<keyword evidence="4" id="KW-0560">Oxidoreductase</keyword>
<dbReference type="EMBL" id="CP016172">
    <property type="protein sequence ID" value="ANN78103.1"/>
    <property type="molecule type" value="Genomic_DNA"/>
</dbReference>
<keyword evidence="2 6" id="KW-0479">Metal-binding</keyword>
<evidence type="ECO:0000313" key="7">
    <source>
        <dbReference type="EMBL" id="ANN78103.1"/>
    </source>
</evidence>
<evidence type="ECO:0000256" key="3">
    <source>
        <dbReference type="ARBA" id="ARBA00022964"/>
    </source>
</evidence>
<keyword evidence="8" id="KW-1185">Reference proteome</keyword>
<dbReference type="KEGG" id="bfz:BAU07_14265"/>
<evidence type="ECO:0000256" key="2">
    <source>
        <dbReference type="ARBA" id="ARBA00022723"/>
    </source>
</evidence>
<accession>A0A193GES1</accession>
<dbReference type="InterPro" id="IPR011051">
    <property type="entry name" value="RmlC_Cupin_sf"/>
</dbReference>
<dbReference type="InterPro" id="IPR010300">
    <property type="entry name" value="CDO_1"/>
</dbReference>
<comment type="similarity">
    <text evidence="1">Belongs to the cysteine dioxygenase family.</text>
</comment>
<dbReference type="SUPFAM" id="SSF51182">
    <property type="entry name" value="RmlC-like cupins"/>
    <property type="match status" value="1"/>
</dbReference>
<feature type="binding site" evidence="6">
    <location>
        <position position="97"/>
    </location>
    <ligand>
        <name>Fe cation</name>
        <dbReference type="ChEBI" id="CHEBI:24875"/>
        <note>catalytic</note>
    </ligand>
</feature>
<dbReference type="RefSeq" id="WP_066658902.1">
    <property type="nucleotide sequence ID" value="NZ_CBCSCL010000041.1"/>
</dbReference>
<gene>
    <name evidence="7" type="ORF">BAU07_14265</name>
</gene>
<dbReference type="Gene3D" id="2.60.120.10">
    <property type="entry name" value="Jelly Rolls"/>
    <property type="match status" value="1"/>
</dbReference>
<dbReference type="OrthoDB" id="9789585at2"/>
<protein>
    <submittedName>
        <fullName evidence="7">Cysteine dioxygenase</fullName>
    </submittedName>
</protein>
<dbReference type="AlphaFoldDB" id="A0A193GES1"/>
<dbReference type="Proteomes" id="UP000091926">
    <property type="component" value="Chromosome"/>
</dbReference>
<evidence type="ECO:0000313" key="8">
    <source>
        <dbReference type="Proteomes" id="UP000091926"/>
    </source>
</evidence>
<evidence type="ECO:0000256" key="5">
    <source>
        <dbReference type="ARBA" id="ARBA00023004"/>
    </source>
</evidence>
<organism evidence="7 8">
    <name type="scientific">Bordetella flabilis</name>
    <dbReference type="NCBI Taxonomy" id="463014"/>
    <lineage>
        <taxon>Bacteria</taxon>
        <taxon>Pseudomonadati</taxon>
        <taxon>Pseudomonadota</taxon>
        <taxon>Betaproteobacteria</taxon>
        <taxon>Burkholderiales</taxon>
        <taxon>Alcaligenaceae</taxon>
        <taxon>Bordetella</taxon>
    </lineage>
</organism>
<reference evidence="7 8" key="1">
    <citation type="submission" date="2016-06" db="EMBL/GenBank/DDBJ databases">
        <title>Complete genome sequences of Bordetella bronchialis and Bordetella flabilis.</title>
        <authorList>
            <person name="LiPuma J.J."/>
            <person name="Spilker T."/>
        </authorList>
    </citation>
    <scope>NUCLEOTIDE SEQUENCE [LARGE SCALE GENOMIC DNA]</scope>
    <source>
        <strain evidence="7 8">AU10664</strain>
    </source>
</reference>
<feature type="binding site" evidence="6">
    <location>
        <position position="99"/>
    </location>
    <ligand>
        <name>Fe cation</name>
        <dbReference type="ChEBI" id="CHEBI:24875"/>
        <note>catalytic</note>
    </ligand>
</feature>
<dbReference type="STRING" id="463014.BAU07_14265"/>
<evidence type="ECO:0000256" key="1">
    <source>
        <dbReference type="ARBA" id="ARBA00006622"/>
    </source>
</evidence>
<name>A0A193GES1_9BORD</name>
<sequence>MADLSHVSEDLPADQSGPGRLRTFIATATRLAEQGAMEGPALLTAFRALVGHDDWLPQDCTRPHPVHYQQYLLHCDPLERFSLVSFVWGPGQSTPVHDHTVWGYVGMLRGAERSQRYRHAPGGGLVPDGEAVVLAPGQVEILRPEEGDIHQVANVLEDQVSISIHLYGGNIGAVARSVFDPATGQAKRFVSGYSAPTVPNLWDRSAQVRAAPAARGPVL</sequence>
<keyword evidence="5 6" id="KW-0408">Iron</keyword>
<proteinExistence type="inferred from homology"/>
<evidence type="ECO:0000256" key="6">
    <source>
        <dbReference type="PIRSR" id="PIRSR610300-51"/>
    </source>
</evidence>
<feature type="binding site" evidence="6">
    <location>
        <position position="150"/>
    </location>
    <ligand>
        <name>Fe cation</name>
        <dbReference type="ChEBI" id="CHEBI:24875"/>
        <note>catalytic</note>
    </ligand>
</feature>
<evidence type="ECO:0000256" key="4">
    <source>
        <dbReference type="ARBA" id="ARBA00023002"/>
    </source>
</evidence>
<keyword evidence="3 7" id="KW-0223">Dioxygenase</keyword>
<dbReference type="PANTHER" id="PTHR12918:SF1">
    <property type="entry name" value="CYSTEINE DIOXYGENASE TYPE 1"/>
    <property type="match status" value="1"/>
</dbReference>
<dbReference type="CDD" id="cd10548">
    <property type="entry name" value="cupin_CDO"/>
    <property type="match status" value="1"/>
</dbReference>
<dbReference type="InterPro" id="IPR014710">
    <property type="entry name" value="RmlC-like_jellyroll"/>
</dbReference>
<dbReference type="GO" id="GO:0016702">
    <property type="term" value="F:oxidoreductase activity, acting on single donors with incorporation of molecular oxygen, incorporation of two atoms of oxygen"/>
    <property type="evidence" value="ECO:0007669"/>
    <property type="project" value="InterPro"/>
</dbReference>
<dbReference type="GO" id="GO:0008198">
    <property type="term" value="F:ferrous iron binding"/>
    <property type="evidence" value="ECO:0007669"/>
    <property type="project" value="TreeGrafter"/>
</dbReference>
<dbReference type="PANTHER" id="PTHR12918">
    <property type="entry name" value="CYSTEINE DIOXYGENASE"/>
    <property type="match status" value="1"/>
</dbReference>